<reference evidence="2" key="1">
    <citation type="journal article" date="2019" name="Int. J. Syst. Evol. Microbiol.">
        <title>The Global Catalogue of Microorganisms (GCM) 10K type strain sequencing project: providing services to taxonomists for standard genome sequencing and annotation.</title>
        <authorList>
            <consortium name="The Broad Institute Genomics Platform"/>
            <consortium name="The Broad Institute Genome Sequencing Center for Infectious Disease"/>
            <person name="Wu L."/>
            <person name="Ma J."/>
        </authorList>
    </citation>
    <scope>NUCLEOTIDE SEQUENCE [LARGE SCALE GENOMIC DNA]</scope>
    <source>
        <strain evidence="2">KCTC 23314</strain>
    </source>
</reference>
<comment type="caution">
    <text evidence="1">The sequence shown here is derived from an EMBL/GenBank/DDBJ whole genome shotgun (WGS) entry which is preliminary data.</text>
</comment>
<proteinExistence type="predicted"/>
<dbReference type="EMBL" id="BMYK01000008">
    <property type="protein sequence ID" value="GHC85748.1"/>
    <property type="molecule type" value="Genomic_DNA"/>
</dbReference>
<sequence length="178" mass="19086">MARSIPAPSNAHIASHPPEVARDAAAAAVDAEVQTHHRLLLCLEQSRRAQLQMVHDCMRDMLGTARTLSTSTDQGQWLQASTALAWGLCARGLSAQATMSAAWSEFQRSVLDQARTSGEVAQAGNWPLASAQPATPGKPSAEGADPQWLTQAMRNCEKLATAWTSAWMPGSLQTETPR</sequence>
<evidence type="ECO:0008006" key="3">
    <source>
        <dbReference type="Google" id="ProtNLM"/>
    </source>
</evidence>
<keyword evidence="2" id="KW-1185">Reference proteome</keyword>
<dbReference type="Proteomes" id="UP000626210">
    <property type="component" value="Unassembled WGS sequence"/>
</dbReference>
<gene>
    <name evidence="1" type="ORF">GCM10007320_31020</name>
</gene>
<evidence type="ECO:0000313" key="2">
    <source>
        <dbReference type="Proteomes" id="UP000626210"/>
    </source>
</evidence>
<protein>
    <recommendedName>
        <fullName evidence="3">Phasin protein</fullName>
    </recommendedName>
</protein>
<accession>A0ABQ3G2P5</accession>
<evidence type="ECO:0000313" key="1">
    <source>
        <dbReference type="EMBL" id="GHC85748.1"/>
    </source>
</evidence>
<name>A0ABQ3G2P5_9BURK</name>
<organism evidence="1 2">
    <name type="scientific">Pseudorhodoferax aquiterrae</name>
    <dbReference type="NCBI Taxonomy" id="747304"/>
    <lineage>
        <taxon>Bacteria</taxon>
        <taxon>Pseudomonadati</taxon>
        <taxon>Pseudomonadota</taxon>
        <taxon>Betaproteobacteria</taxon>
        <taxon>Burkholderiales</taxon>
        <taxon>Comamonadaceae</taxon>
    </lineage>
</organism>